<dbReference type="EMBL" id="JAENIJ010000040">
    <property type="protein sequence ID" value="MBK1884268.1"/>
    <property type="molecule type" value="Genomic_DNA"/>
</dbReference>
<dbReference type="PANTHER" id="PTHR33678:SF1">
    <property type="entry name" value="BLL1576 PROTEIN"/>
    <property type="match status" value="1"/>
</dbReference>
<keyword evidence="4" id="KW-1185">Reference proteome</keyword>
<dbReference type="InterPro" id="IPR004291">
    <property type="entry name" value="Transposase_IS66_central"/>
</dbReference>
<dbReference type="Pfam" id="PF13817">
    <property type="entry name" value="DDE_Tnp_IS66_C"/>
    <property type="match status" value="1"/>
</dbReference>
<evidence type="ECO:0000313" key="4">
    <source>
        <dbReference type="Proteomes" id="UP000603141"/>
    </source>
</evidence>
<dbReference type="PANTHER" id="PTHR33678">
    <property type="entry name" value="BLL1576 PROTEIN"/>
    <property type="match status" value="1"/>
</dbReference>
<comment type="caution">
    <text evidence="3">The sequence shown here is derived from an EMBL/GenBank/DDBJ whole genome shotgun (WGS) entry which is preliminary data.</text>
</comment>
<organism evidence="3 4">
    <name type="scientific">Luteolibacter pohnpeiensis</name>
    <dbReference type="NCBI Taxonomy" id="454153"/>
    <lineage>
        <taxon>Bacteria</taxon>
        <taxon>Pseudomonadati</taxon>
        <taxon>Verrucomicrobiota</taxon>
        <taxon>Verrucomicrobiia</taxon>
        <taxon>Verrucomicrobiales</taxon>
        <taxon>Verrucomicrobiaceae</taxon>
        <taxon>Luteolibacter</taxon>
    </lineage>
</organism>
<protein>
    <submittedName>
        <fullName evidence="3">Transposase</fullName>
    </submittedName>
</protein>
<evidence type="ECO:0000259" key="2">
    <source>
        <dbReference type="Pfam" id="PF13817"/>
    </source>
</evidence>
<accession>A0A934SFK0</accession>
<feature type="domain" description="Transposase IS66 central" evidence="1">
    <location>
        <begin position="1"/>
        <end position="53"/>
    </location>
</feature>
<dbReference type="Proteomes" id="UP000603141">
    <property type="component" value="Unassembled WGS sequence"/>
</dbReference>
<feature type="domain" description="Transposase IS66 C-terminal" evidence="2">
    <location>
        <begin position="62"/>
        <end position="98"/>
    </location>
</feature>
<dbReference type="InterPro" id="IPR052344">
    <property type="entry name" value="Transposase-related"/>
</dbReference>
<gene>
    <name evidence="3" type="ORF">JIN85_17750</name>
</gene>
<dbReference type="Pfam" id="PF03050">
    <property type="entry name" value="DDE_Tnp_IS66"/>
    <property type="match status" value="1"/>
</dbReference>
<evidence type="ECO:0000313" key="3">
    <source>
        <dbReference type="EMBL" id="MBK1884268.1"/>
    </source>
</evidence>
<dbReference type="InterPro" id="IPR039552">
    <property type="entry name" value="IS66_C"/>
</dbReference>
<reference evidence="3" key="1">
    <citation type="submission" date="2021-01" db="EMBL/GenBank/DDBJ databases">
        <title>Modified the classification status of verrucomicrobia.</title>
        <authorList>
            <person name="Feng X."/>
        </authorList>
    </citation>
    <scope>NUCLEOTIDE SEQUENCE</scope>
    <source>
        <strain evidence="3">KCTC 22041</strain>
    </source>
</reference>
<evidence type="ECO:0000259" key="1">
    <source>
        <dbReference type="Pfam" id="PF03050"/>
    </source>
</evidence>
<name>A0A934SFK0_9BACT</name>
<sequence>MGRAIRYTLELWPRLGLYLLDGRVEIDNNLVENAIRPTAIGKKNWLFIGRENSGWKSAIFFTLIANCRHHGIDPHGYFKDVLERLPTTTNHNLGGLLPGNWNRQGQPIRTAAS</sequence>
<proteinExistence type="predicted"/>
<dbReference type="AlphaFoldDB" id="A0A934SFK0"/>